<accession>A0A481YT82</accession>
<sequence length="114" mass="12654">MANPRVDEIYHQVLGSIESDLVDVSDLVDITVFTMQIVQKYPTMTGVDKKKAVIDILTKLVNDSGLVPPEQQEKALSFVVHTLPNMIDTVVSVYQHRIKLKKVGQRCGCVSASK</sequence>
<name>A0A481YT82_9VIRU</name>
<gene>
    <name evidence="1" type="ORF">LCMAC101_07950</name>
</gene>
<organism evidence="1">
    <name type="scientific">Marseillevirus LCMAC101</name>
    <dbReference type="NCBI Taxonomy" id="2506602"/>
    <lineage>
        <taxon>Viruses</taxon>
        <taxon>Varidnaviria</taxon>
        <taxon>Bamfordvirae</taxon>
        <taxon>Nucleocytoviricota</taxon>
        <taxon>Megaviricetes</taxon>
        <taxon>Pimascovirales</taxon>
        <taxon>Pimascovirales incertae sedis</taxon>
        <taxon>Marseilleviridae</taxon>
    </lineage>
</organism>
<evidence type="ECO:0000313" key="1">
    <source>
        <dbReference type="EMBL" id="QBK86200.1"/>
    </source>
</evidence>
<proteinExistence type="predicted"/>
<protein>
    <submittedName>
        <fullName evidence="1">Uncharacterized protein</fullName>
    </submittedName>
</protein>
<reference evidence="1" key="1">
    <citation type="journal article" date="2019" name="MBio">
        <title>Virus Genomes from Deep Sea Sediments Expand the Ocean Megavirome and Support Independent Origins of Viral Gigantism.</title>
        <authorList>
            <person name="Backstrom D."/>
            <person name="Yutin N."/>
            <person name="Jorgensen S.L."/>
            <person name="Dharamshi J."/>
            <person name="Homa F."/>
            <person name="Zaremba-Niedwiedzka K."/>
            <person name="Spang A."/>
            <person name="Wolf Y.I."/>
            <person name="Koonin E.V."/>
            <person name="Ettema T.J."/>
        </authorList>
    </citation>
    <scope>NUCLEOTIDE SEQUENCE</scope>
</reference>
<dbReference type="EMBL" id="MK500333">
    <property type="protein sequence ID" value="QBK86200.1"/>
    <property type="molecule type" value="Genomic_DNA"/>
</dbReference>